<feature type="region of interest" description="Disordered" evidence="1">
    <location>
        <begin position="189"/>
        <end position="212"/>
    </location>
</feature>
<evidence type="ECO:0000256" key="1">
    <source>
        <dbReference type="SAM" id="MobiDB-lite"/>
    </source>
</evidence>
<sequence length="450" mass="49629">MRDEVYGPTSKTIKKERFKIRDKLSSIFSPGITTGEHAWAPSSLVSPNNAQTWTHEGSGDSEDLTIGASSKDGSPSVCTNEFENFKFNNSKGSSLSGRKIKDGGPMSEKESKKVQHKNLTNYLDKILRAVEYRTRGSINDINEELRPTSKTIKKERFKIRDKLSSIFSPGITTGEHAWAPSSLVSPNNAQTWTHEGSGDSEDLTIGASSKDGSPSVCTNEFENFKFNNSKGSSLSGRKIKDGGPMSEKESKKVQHKNLTNYLDKILRAVEYRTRGPTSKTIKKERFKIRDKLSSIFSPGITTGEHAWAPSSLVSPNNAQTWTHEGSGDSEDLTIGASSKDGSPSVCTNEFENFKFNNSKGSSLSGRKIKDGGPMSEKESKKVQHKNLTNYLDKILRAVEYRTRGSINDINEELSDPYSIVNVICDVKKLSGMEPGSKLLAESSHILRDIE</sequence>
<keyword evidence="3" id="KW-1185">Reference proteome</keyword>
<feature type="compositionally biased region" description="Basic and acidic residues" evidence="1">
    <location>
        <begin position="367"/>
        <end position="381"/>
    </location>
</feature>
<reference evidence="2 3" key="1">
    <citation type="submission" date="2024-03" db="EMBL/GenBank/DDBJ databases">
        <authorList>
            <person name="Martinez-Hernandez J."/>
        </authorList>
    </citation>
    <scope>NUCLEOTIDE SEQUENCE [LARGE SCALE GENOMIC DNA]</scope>
</reference>
<feature type="region of interest" description="Disordered" evidence="1">
    <location>
        <begin position="232"/>
        <end position="253"/>
    </location>
</feature>
<feature type="region of interest" description="Disordered" evidence="1">
    <location>
        <begin position="39"/>
        <end position="72"/>
    </location>
</feature>
<dbReference type="Proteomes" id="UP001497480">
    <property type="component" value="Unassembled WGS sequence"/>
</dbReference>
<proteinExistence type="predicted"/>
<protein>
    <submittedName>
        <fullName evidence="2">Uncharacterized protein</fullName>
    </submittedName>
</protein>
<feature type="compositionally biased region" description="Basic and acidic residues" evidence="1">
    <location>
        <begin position="238"/>
        <end position="252"/>
    </location>
</feature>
<accession>A0AAV1WFL8</accession>
<feature type="compositionally biased region" description="Polar residues" evidence="1">
    <location>
        <begin position="43"/>
        <end position="55"/>
    </location>
</feature>
<feature type="region of interest" description="Disordered" evidence="1">
    <location>
        <begin position="319"/>
        <end position="341"/>
    </location>
</feature>
<feature type="region of interest" description="Disordered" evidence="1">
    <location>
        <begin position="361"/>
        <end position="382"/>
    </location>
</feature>
<name>A0AAV1WFL8_LUPLU</name>
<evidence type="ECO:0000313" key="3">
    <source>
        <dbReference type="Proteomes" id="UP001497480"/>
    </source>
</evidence>
<comment type="caution">
    <text evidence="2">The sequence shown here is derived from an EMBL/GenBank/DDBJ whole genome shotgun (WGS) entry which is preliminary data.</text>
</comment>
<feature type="region of interest" description="Disordered" evidence="1">
    <location>
        <begin position="93"/>
        <end position="114"/>
    </location>
</feature>
<gene>
    <name evidence="2" type="ORF">LLUT_LOCUS9194</name>
</gene>
<dbReference type="AlphaFoldDB" id="A0AAV1WFL8"/>
<organism evidence="2 3">
    <name type="scientific">Lupinus luteus</name>
    <name type="common">European yellow lupine</name>
    <dbReference type="NCBI Taxonomy" id="3873"/>
    <lineage>
        <taxon>Eukaryota</taxon>
        <taxon>Viridiplantae</taxon>
        <taxon>Streptophyta</taxon>
        <taxon>Embryophyta</taxon>
        <taxon>Tracheophyta</taxon>
        <taxon>Spermatophyta</taxon>
        <taxon>Magnoliopsida</taxon>
        <taxon>eudicotyledons</taxon>
        <taxon>Gunneridae</taxon>
        <taxon>Pentapetalae</taxon>
        <taxon>rosids</taxon>
        <taxon>fabids</taxon>
        <taxon>Fabales</taxon>
        <taxon>Fabaceae</taxon>
        <taxon>Papilionoideae</taxon>
        <taxon>50 kb inversion clade</taxon>
        <taxon>genistoids sensu lato</taxon>
        <taxon>core genistoids</taxon>
        <taxon>Genisteae</taxon>
        <taxon>Lupinus</taxon>
    </lineage>
</organism>
<feature type="compositionally biased region" description="Basic and acidic residues" evidence="1">
    <location>
        <begin position="99"/>
        <end position="113"/>
    </location>
</feature>
<dbReference type="EMBL" id="CAXHTB010000006">
    <property type="protein sequence ID" value="CAL0308134.1"/>
    <property type="molecule type" value="Genomic_DNA"/>
</dbReference>
<evidence type="ECO:0000313" key="2">
    <source>
        <dbReference type="EMBL" id="CAL0308134.1"/>
    </source>
</evidence>